<feature type="transmembrane region" description="Helical" evidence="1">
    <location>
        <begin position="6"/>
        <end position="25"/>
    </location>
</feature>
<keyword evidence="1" id="KW-0472">Membrane</keyword>
<evidence type="ECO:0000256" key="1">
    <source>
        <dbReference type="SAM" id="Phobius"/>
    </source>
</evidence>
<keyword evidence="1" id="KW-1133">Transmembrane helix</keyword>
<feature type="transmembrane region" description="Helical" evidence="1">
    <location>
        <begin position="37"/>
        <end position="56"/>
    </location>
</feature>
<reference evidence="2" key="1">
    <citation type="submission" date="2023-03" db="EMBL/GenBank/DDBJ databases">
        <title>Bacterial isolates from washroom surfaces on a university campus.</title>
        <authorList>
            <person name="Holman D.B."/>
            <person name="Gzyl K.E."/>
            <person name="Taheri A.E."/>
        </authorList>
    </citation>
    <scope>NUCLEOTIDE SEQUENCE</scope>
    <source>
        <strain evidence="2">RD03</strain>
    </source>
</reference>
<proteinExistence type="predicted"/>
<keyword evidence="1" id="KW-0812">Transmembrane</keyword>
<dbReference type="AlphaFoldDB" id="A0AAW6SRX1"/>
<comment type="caution">
    <text evidence="2">The sequence shown here is derived from an EMBL/GenBank/DDBJ whole genome shotgun (WGS) entry which is preliminary data.</text>
</comment>
<dbReference type="Proteomes" id="UP001159179">
    <property type="component" value="Unassembled WGS sequence"/>
</dbReference>
<protein>
    <submittedName>
        <fullName evidence="2">Uncharacterized protein</fullName>
    </submittedName>
</protein>
<dbReference type="RefSeq" id="WP_280616749.1">
    <property type="nucleotide sequence ID" value="NZ_JAROYP010000005.1"/>
</dbReference>
<dbReference type="EMBL" id="JAROYP010000005">
    <property type="protein sequence ID" value="MDH5161590.1"/>
    <property type="molecule type" value="Genomic_DNA"/>
</dbReference>
<evidence type="ECO:0000313" key="2">
    <source>
        <dbReference type="EMBL" id="MDH5161590.1"/>
    </source>
</evidence>
<sequence length="57" mass="6597">MNILGLSLSFSMAIYLFIYSFISELKRTNHHAPRGTTFLLSMIMAFIFSGLTYLFIR</sequence>
<gene>
    <name evidence="2" type="ORF">P5X88_11615</name>
</gene>
<evidence type="ECO:0000313" key="3">
    <source>
        <dbReference type="Proteomes" id="UP001159179"/>
    </source>
</evidence>
<organism evidence="2 3">
    <name type="scientific">Heyndrickxia oleronia</name>
    <dbReference type="NCBI Taxonomy" id="38875"/>
    <lineage>
        <taxon>Bacteria</taxon>
        <taxon>Bacillati</taxon>
        <taxon>Bacillota</taxon>
        <taxon>Bacilli</taxon>
        <taxon>Bacillales</taxon>
        <taxon>Bacillaceae</taxon>
        <taxon>Heyndrickxia</taxon>
    </lineage>
</organism>
<accession>A0AAW6SRX1</accession>
<name>A0AAW6SRX1_9BACI</name>